<evidence type="ECO:0000256" key="6">
    <source>
        <dbReference type="ARBA" id="ARBA00022989"/>
    </source>
</evidence>
<dbReference type="PANTHER" id="PTHR46539">
    <property type="entry name" value="E3 UBIQUITIN-PROTEIN LIGASE ATL42"/>
    <property type="match status" value="1"/>
</dbReference>
<keyword evidence="3" id="KW-0479">Metal-binding</keyword>
<dbReference type="SUPFAM" id="SSF57850">
    <property type="entry name" value="RING/U-box"/>
    <property type="match status" value="1"/>
</dbReference>
<evidence type="ECO:0000256" key="9">
    <source>
        <dbReference type="SAM" id="MobiDB-lite"/>
    </source>
</evidence>
<dbReference type="EMBL" id="KI925459">
    <property type="protein sequence ID" value="ETW80636.1"/>
    <property type="molecule type" value="Genomic_DNA"/>
</dbReference>
<keyword evidence="4 8" id="KW-0863">Zinc-finger</keyword>
<gene>
    <name evidence="12" type="ORF">HETIRDRAFT_476310</name>
</gene>
<evidence type="ECO:0000259" key="11">
    <source>
        <dbReference type="PROSITE" id="PS50089"/>
    </source>
</evidence>
<evidence type="ECO:0000256" key="4">
    <source>
        <dbReference type="ARBA" id="ARBA00022771"/>
    </source>
</evidence>
<feature type="region of interest" description="Disordered" evidence="9">
    <location>
        <begin position="1"/>
        <end position="74"/>
    </location>
</feature>
<dbReference type="OrthoDB" id="8062037at2759"/>
<feature type="compositionally biased region" description="Polar residues" evidence="9">
    <location>
        <begin position="277"/>
        <end position="286"/>
    </location>
</feature>
<dbReference type="InParanoid" id="W4K6D7"/>
<dbReference type="PANTHER" id="PTHR46539:SF1">
    <property type="entry name" value="E3 UBIQUITIN-PROTEIN LIGASE ATL42"/>
    <property type="match status" value="1"/>
</dbReference>
<evidence type="ECO:0000256" key="10">
    <source>
        <dbReference type="SAM" id="Phobius"/>
    </source>
</evidence>
<accession>W4K6D7</accession>
<feature type="region of interest" description="Disordered" evidence="9">
    <location>
        <begin position="93"/>
        <end position="114"/>
    </location>
</feature>
<keyword evidence="7 10" id="KW-0472">Membrane</keyword>
<proteinExistence type="predicted"/>
<feature type="compositionally biased region" description="Polar residues" evidence="9">
    <location>
        <begin position="7"/>
        <end position="24"/>
    </location>
</feature>
<dbReference type="PROSITE" id="PS50089">
    <property type="entry name" value="ZF_RING_2"/>
    <property type="match status" value="1"/>
</dbReference>
<feature type="transmembrane region" description="Helical" evidence="10">
    <location>
        <begin position="321"/>
        <end position="341"/>
    </location>
</feature>
<organism evidence="12 13">
    <name type="scientific">Heterobasidion irregulare (strain TC 32-1)</name>
    <dbReference type="NCBI Taxonomy" id="747525"/>
    <lineage>
        <taxon>Eukaryota</taxon>
        <taxon>Fungi</taxon>
        <taxon>Dikarya</taxon>
        <taxon>Basidiomycota</taxon>
        <taxon>Agaricomycotina</taxon>
        <taxon>Agaricomycetes</taxon>
        <taxon>Russulales</taxon>
        <taxon>Bondarzewiaceae</taxon>
        <taxon>Heterobasidion</taxon>
        <taxon>Heterobasidion annosum species complex</taxon>
    </lineage>
</organism>
<reference evidence="12 13" key="1">
    <citation type="journal article" date="2012" name="New Phytol.">
        <title>Insight into trade-off between wood decay and parasitism from the genome of a fungal forest pathogen.</title>
        <authorList>
            <person name="Olson A."/>
            <person name="Aerts A."/>
            <person name="Asiegbu F."/>
            <person name="Belbahri L."/>
            <person name="Bouzid O."/>
            <person name="Broberg A."/>
            <person name="Canback B."/>
            <person name="Coutinho P.M."/>
            <person name="Cullen D."/>
            <person name="Dalman K."/>
            <person name="Deflorio G."/>
            <person name="van Diepen L.T."/>
            <person name="Dunand C."/>
            <person name="Duplessis S."/>
            <person name="Durling M."/>
            <person name="Gonthier P."/>
            <person name="Grimwood J."/>
            <person name="Fossdal C.G."/>
            <person name="Hansson D."/>
            <person name="Henrissat B."/>
            <person name="Hietala A."/>
            <person name="Himmelstrand K."/>
            <person name="Hoffmeister D."/>
            <person name="Hogberg N."/>
            <person name="James T.Y."/>
            <person name="Karlsson M."/>
            <person name="Kohler A."/>
            <person name="Kues U."/>
            <person name="Lee Y.H."/>
            <person name="Lin Y.C."/>
            <person name="Lind M."/>
            <person name="Lindquist E."/>
            <person name="Lombard V."/>
            <person name="Lucas S."/>
            <person name="Lunden K."/>
            <person name="Morin E."/>
            <person name="Murat C."/>
            <person name="Park J."/>
            <person name="Raffaello T."/>
            <person name="Rouze P."/>
            <person name="Salamov A."/>
            <person name="Schmutz J."/>
            <person name="Solheim H."/>
            <person name="Stahlberg J."/>
            <person name="Velez H."/>
            <person name="de Vries R.P."/>
            <person name="Wiebenga A."/>
            <person name="Woodward S."/>
            <person name="Yakovlev I."/>
            <person name="Garbelotto M."/>
            <person name="Martin F."/>
            <person name="Grigoriev I.V."/>
            <person name="Stenlid J."/>
        </authorList>
    </citation>
    <scope>NUCLEOTIDE SEQUENCE [LARGE SCALE GENOMIC DNA]</scope>
    <source>
        <strain evidence="12 13">TC 32-1</strain>
    </source>
</reference>
<sequence length="639" mass="71914">MIEEADSIQSSSTTPNEAGQQQPEVYSDLALKPPEAVHLVGGVGGRETTQSETDDSSTSMTAPSTLPPRSRQSISSASIDGIAIMFEDTRTPLSSSVPTPNFHRPGSPVSPRAPGSDTIIEDNLAWSNTITSMAQHEVETRHMMLASMRARRPQRPLVVRVLRFFGCGTDNKARKSLVSLCWTLSIDGAQIITIIVLLAFAAHHRSPVFPDQNEWQACHKNLGVWNALWIPRCLVSTCLSSWRWRFDRAKRLEENDEENSHNPQWTANLENGRPRSYQHTGVNTRSSGRRTAPVTRSRNNATTNGGDTERQTSYPRSYNRITVLFTIYSLAWFLLAHVFAYTSTNTCRFASPHIWWLTFSILSLTYIAIAEVLLMIVFIFIVGPILLLIYSVAMFCRGRHPLQSRQYLNPDKLPKSVVDKIPLVIYIPTPPDEPAKPFTIPEAAHMYPPKPAALPSPPKRRFRFLRLKKKYKDSKEAAMAAEAKDNEEPLTWEDHWEKSEYPFVRLEENRAACAICLLDFGEPKRLFPIKTEKTDSKSKKDEEDYQDQVAEVGGMAEVPPPAQGNVPTEGTPLKLEDAGEEAQPLRLLECGHVFHKSCLDPWLLDVSGRCPVCQKAVVWQIDEAKKGRHGRRRQNARTP</sequence>
<dbReference type="GO" id="GO:0016020">
    <property type="term" value="C:membrane"/>
    <property type="evidence" value="ECO:0007669"/>
    <property type="project" value="UniProtKB-SubCell"/>
</dbReference>
<dbReference type="HOGENOM" id="CLU_026647_0_0_1"/>
<dbReference type="eggNOG" id="ENOG502SIAQ">
    <property type="taxonomic scope" value="Eukaryota"/>
</dbReference>
<feature type="transmembrane region" description="Helical" evidence="10">
    <location>
        <begin position="376"/>
        <end position="395"/>
    </location>
</feature>
<feature type="transmembrane region" description="Helical" evidence="10">
    <location>
        <begin position="180"/>
        <end position="202"/>
    </location>
</feature>
<protein>
    <recommendedName>
        <fullName evidence="11">RING-type domain-containing protein</fullName>
    </recommendedName>
</protein>
<keyword evidence="2 10" id="KW-0812">Transmembrane</keyword>
<feature type="region of interest" description="Disordered" evidence="9">
    <location>
        <begin position="275"/>
        <end position="312"/>
    </location>
</feature>
<dbReference type="Proteomes" id="UP000030671">
    <property type="component" value="Unassembled WGS sequence"/>
</dbReference>
<evidence type="ECO:0000256" key="7">
    <source>
        <dbReference type="ARBA" id="ARBA00023136"/>
    </source>
</evidence>
<dbReference type="KEGG" id="hir:HETIRDRAFT_476310"/>
<keyword evidence="5" id="KW-0862">Zinc</keyword>
<evidence type="ECO:0000256" key="8">
    <source>
        <dbReference type="PROSITE-ProRule" id="PRU00175"/>
    </source>
</evidence>
<evidence type="ECO:0000313" key="12">
    <source>
        <dbReference type="EMBL" id="ETW80636.1"/>
    </source>
</evidence>
<name>W4K6D7_HETIT</name>
<dbReference type="Pfam" id="PF13639">
    <property type="entry name" value="zf-RING_2"/>
    <property type="match status" value="1"/>
</dbReference>
<feature type="compositionally biased region" description="Low complexity" evidence="9">
    <location>
        <begin position="47"/>
        <end position="59"/>
    </location>
</feature>
<keyword evidence="6 10" id="KW-1133">Transmembrane helix</keyword>
<comment type="subcellular location">
    <subcellularLocation>
        <location evidence="1">Membrane</location>
    </subcellularLocation>
</comment>
<dbReference type="RefSeq" id="XP_009547360.1">
    <property type="nucleotide sequence ID" value="XM_009549065.1"/>
</dbReference>
<evidence type="ECO:0000256" key="1">
    <source>
        <dbReference type="ARBA" id="ARBA00004370"/>
    </source>
</evidence>
<dbReference type="SMART" id="SM00184">
    <property type="entry name" value="RING"/>
    <property type="match status" value="1"/>
</dbReference>
<evidence type="ECO:0000256" key="3">
    <source>
        <dbReference type="ARBA" id="ARBA00022723"/>
    </source>
</evidence>
<dbReference type="GO" id="GO:0008270">
    <property type="term" value="F:zinc ion binding"/>
    <property type="evidence" value="ECO:0007669"/>
    <property type="project" value="UniProtKB-KW"/>
</dbReference>
<dbReference type="InterPro" id="IPR013083">
    <property type="entry name" value="Znf_RING/FYVE/PHD"/>
</dbReference>
<feature type="non-terminal residue" evidence="12">
    <location>
        <position position="1"/>
    </location>
</feature>
<feature type="transmembrane region" description="Helical" evidence="10">
    <location>
        <begin position="222"/>
        <end position="242"/>
    </location>
</feature>
<dbReference type="GeneID" id="20677672"/>
<evidence type="ECO:0000313" key="13">
    <source>
        <dbReference type="Proteomes" id="UP000030671"/>
    </source>
</evidence>
<feature type="domain" description="RING-type" evidence="11">
    <location>
        <begin position="513"/>
        <end position="614"/>
    </location>
</feature>
<evidence type="ECO:0000256" key="5">
    <source>
        <dbReference type="ARBA" id="ARBA00022833"/>
    </source>
</evidence>
<evidence type="ECO:0000256" key="2">
    <source>
        <dbReference type="ARBA" id="ARBA00022692"/>
    </source>
</evidence>
<dbReference type="CDD" id="cd16448">
    <property type="entry name" value="RING-H2"/>
    <property type="match status" value="1"/>
</dbReference>
<dbReference type="Gene3D" id="3.30.40.10">
    <property type="entry name" value="Zinc/RING finger domain, C3HC4 (zinc finger)"/>
    <property type="match status" value="1"/>
</dbReference>
<dbReference type="STRING" id="747525.W4K6D7"/>
<feature type="region of interest" description="Disordered" evidence="9">
    <location>
        <begin position="554"/>
        <end position="573"/>
    </location>
</feature>
<dbReference type="InterPro" id="IPR001841">
    <property type="entry name" value="Znf_RING"/>
</dbReference>
<feature type="compositionally biased region" description="Polar residues" evidence="9">
    <location>
        <begin position="294"/>
        <end position="312"/>
    </location>
</feature>
<feature type="transmembrane region" description="Helical" evidence="10">
    <location>
        <begin position="353"/>
        <end position="369"/>
    </location>
</feature>
<keyword evidence="13" id="KW-1185">Reference proteome</keyword>
<dbReference type="AlphaFoldDB" id="W4K6D7"/>